<organism evidence="4">
    <name type="scientific">uncultured Solirubrobacteraceae bacterium</name>
    <dbReference type="NCBI Taxonomy" id="1162706"/>
    <lineage>
        <taxon>Bacteria</taxon>
        <taxon>Bacillati</taxon>
        <taxon>Actinomycetota</taxon>
        <taxon>Thermoleophilia</taxon>
        <taxon>Solirubrobacterales</taxon>
        <taxon>Solirubrobacteraceae</taxon>
        <taxon>environmental samples</taxon>
    </lineage>
</organism>
<name>A0A6J4SFL4_9ACTN</name>
<dbReference type="EC" id="2.8.1.7" evidence="4"/>
<dbReference type="GO" id="GO:0031071">
    <property type="term" value="F:cysteine desulfurase activity"/>
    <property type="evidence" value="ECO:0007669"/>
    <property type="project" value="UniProtKB-EC"/>
</dbReference>
<dbReference type="EMBL" id="CADCVQ010000070">
    <property type="protein sequence ID" value="CAA9494561.1"/>
    <property type="molecule type" value="Genomic_DNA"/>
</dbReference>
<dbReference type="PANTHER" id="PTHR43586:SF8">
    <property type="entry name" value="CYSTEINE DESULFURASE 1, CHLOROPLASTIC"/>
    <property type="match status" value="1"/>
</dbReference>
<dbReference type="Gene3D" id="3.40.640.10">
    <property type="entry name" value="Type I PLP-dependent aspartate aminotransferase-like (Major domain)"/>
    <property type="match status" value="1"/>
</dbReference>
<dbReference type="AlphaFoldDB" id="A0A6J4SFL4"/>
<accession>A0A6J4SFL4</accession>
<protein>
    <submittedName>
        <fullName evidence="4">Cysteine desulfurase</fullName>
        <ecNumber evidence="4">2.8.1.7</ecNumber>
    </submittedName>
</protein>
<dbReference type="Pfam" id="PF00266">
    <property type="entry name" value="Aminotran_5"/>
    <property type="match status" value="1"/>
</dbReference>
<evidence type="ECO:0000313" key="4">
    <source>
        <dbReference type="EMBL" id="CAA9494561.1"/>
    </source>
</evidence>
<sequence length="358" mass="36914">MDPAGLRAEFPVFEQFAYLNAGTCGPLPAASVQAVTDVLAQAAADGRSQTYFTGMLDTRGRLRDAYAQLLGAASEDVALTTSTSEGIVRVLAALELQPGDEVLTSDEEHPGLQGPLAAARTQRGITIRVVPFAQIADAVGPDTKLVACSHVSWVNGCVVQDLSGVGDVPVLLDGAQGIGAIATDVSSLRCAFYAGSGQKWLCGPVGSGMLWVSPDWNERVPASGPTYLNLAEPSAGLDAVPHAGAARHDTSAQSLETTAAALAALGVLSDAGWAEVHEQAAALAGSLADALAERGREVAPRDRTTLVSWKDDDPAATRVKLAQDGVIIRDLPGTGLLRASVGAWNDASDVDRLLCALA</sequence>
<gene>
    <name evidence="4" type="ORF">AVDCRST_MAG67-1591</name>
</gene>
<dbReference type="Gene3D" id="3.90.1150.10">
    <property type="entry name" value="Aspartate Aminotransferase, domain 1"/>
    <property type="match status" value="1"/>
</dbReference>
<keyword evidence="2" id="KW-0663">Pyridoxal phosphate</keyword>
<dbReference type="InterPro" id="IPR000192">
    <property type="entry name" value="Aminotrans_V_dom"/>
</dbReference>
<dbReference type="PANTHER" id="PTHR43586">
    <property type="entry name" value="CYSTEINE DESULFURASE"/>
    <property type="match status" value="1"/>
</dbReference>
<dbReference type="InterPro" id="IPR015421">
    <property type="entry name" value="PyrdxlP-dep_Trfase_major"/>
</dbReference>
<dbReference type="InterPro" id="IPR015422">
    <property type="entry name" value="PyrdxlP-dep_Trfase_small"/>
</dbReference>
<feature type="domain" description="Aminotransferase class V" evidence="3">
    <location>
        <begin position="25"/>
        <end position="353"/>
    </location>
</feature>
<reference evidence="4" key="1">
    <citation type="submission" date="2020-02" db="EMBL/GenBank/DDBJ databases">
        <authorList>
            <person name="Meier V. D."/>
        </authorList>
    </citation>
    <scope>NUCLEOTIDE SEQUENCE</scope>
    <source>
        <strain evidence="4">AVDCRST_MAG67</strain>
    </source>
</reference>
<evidence type="ECO:0000259" key="3">
    <source>
        <dbReference type="Pfam" id="PF00266"/>
    </source>
</evidence>
<comment type="cofactor">
    <cofactor evidence="1">
        <name>pyridoxal 5'-phosphate</name>
        <dbReference type="ChEBI" id="CHEBI:597326"/>
    </cofactor>
</comment>
<dbReference type="InterPro" id="IPR015424">
    <property type="entry name" value="PyrdxlP-dep_Trfase"/>
</dbReference>
<evidence type="ECO:0000256" key="1">
    <source>
        <dbReference type="ARBA" id="ARBA00001933"/>
    </source>
</evidence>
<evidence type="ECO:0000256" key="2">
    <source>
        <dbReference type="ARBA" id="ARBA00022898"/>
    </source>
</evidence>
<dbReference type="SUPFAM" id="SSF53383">
    <property type="entry name" value="PLP-dependent transferases"/>
    <property type="match status" value="1"/>
</dbReference>
<proteinExistence type="predicted"/>
<keyword evidence="4" id="KW-0808">Transferase</keyword>